<dbReference type="Pfam" id="PF00622">
    <property type="entry name" value="SPRY"/>
    <property type="match status" value="1"/>
</dbReference>
<dbReference type="STRING" id="154538.A0A1M2VQR4"/>
<dbReference type="InterPro" id="IPR043136">
    <property type="entry name" value="B30.2/SPRY_sf"/>
</dbReference>
<dbReference type="Proteomes" id="UP000184267">
    <property type="component" value="Unassembled WGS sequence"/>
</dbReference>
<sequence>MSWLKSFKSKGKVTHTTYAPPPGPPTQFDAPPEWEPAPEARYAEGLYADAPEDEYESAQQFCAQYPPELPRFLPSHAVERIDTAGCRAWQLEAPYTPRFRGRIYTSGGDDKGGGAGVVRVVTEPGCEDVCLLSDLPILAGLYDVHGKLGVYYEVKVIRMDGVIAVGAFPFVLFPLIPGPHIAVGTACRPYPFWRLPGWNRLSAGLHLDDLRKFFEDPDGGRNYTPLLTHVAPGDTIGLGYSFALGTVFYTHNGLRLPDAFTGVYLPRAEHDVYAAVGVGGACELEVNFGGDVFRWKEGNEWAWRVEGHVGTLTGGPSGADDELPSYDEARQNRRTR</sequence>
<gene>
    <name evidence="3" type="ORF">TRAPUB_13572</name>
</gene>
<evidence type="ECO:0000313" key="3">
    <source>
        <dbReference type="EMBL" id="OJT09935.1"/>
    </source>
</evidence>
<dbReference type="InterPro" id="IPR003877">
    <property type="entry name" value="SPRY_dom"/>
</dbReference>
<dbReference type="EMBL" id="MNAD01000861">
    <property type="protein sequence ID" value="OJT09935.1"/>
    <property type="molecule type" value="Genomic_DNA"/>
</dbReference>
<protein>
    <submittedName>
        <fullName evidence="3">Protein ssh4</fullName>
    </submittedName>
</protein>
<evidence type="ECO:0000259" key="2">
    <source>
        <dbReference type="SMART" id="SM00449"/>
    </source>
</evidence>
<comment type="caution">
    <text evidence="3">The sequence shown here is derived from an EMBL/GenBank/DDBJ whole genome shotgun (WGS) entry which is preliminary data.</text>
</comment>
<dbReference type="OrthoDB" id="258495at2759"/>
<reference evidence="3 4" key="1">
    <citation type="submission" date="2016-10" db="EMBL/GenBank/DDBJ databases">
        <title>Genome sequence of the basidiomycete white-rot fungus Trametes pubescens.</title>
        <authorList>
            <person name="Makela M.R."/>
            <person name="Granchi Z."/>
            <person name="Peng M."/>
            <person name="De Vries R.P."/>
            <person name="Grigoriev I."/>
            <person name="Riley R."/>
            <person name="Hilden K."/>
        </authorList>
    </citation>
    <scope>NUCLEOTIDE SEQUENCE [LARGE SCALE GENOMIC DNA]</scope>
    <source>
        <strain evidence="3 4">FBCC735</strain>
    </source>
</reference>
<feature type="region of interest" description="Disordered" evidence="1">
    <location>
        <begin position="1"/>
        <end position="36"/>
    </location>
</feature>
<dbReference type="InterPro" id="IPR013320">
    <property type="entry name" value="ConA-like_dom_sf"/>
</dbReference>
<feature type="region of interest" description="Disordered" evidence="1">
    <location>
        <begin position="312"/>
        <end position="336"/>
    </location>
</feature>
<accession>A0A1M2VQR4</accession>
<name>A0A1M2VQR4_TRAPU</name>
<dbReference type="PANTHER" id="PTHR12864">
    <property type="entry name" value="RAN BINDING PROTEIN 9-RELATED"/>
    <property type="match status" value="1"/>
</dbReference>
<feature type="compositionally biased region" description="Basic and acidic residues" evidence="1">
    <location>
        <begin position="327"/>
        <end position="336"/>
    </location>
</feature>
<proteinExistence type="predicted"/>
<dbReference type="Gene3D" id="2.60.120.920">
    <property type="match status" value="1"/>
</dbReference>
<evidence type="ECO:0000313" key="4">
    <source>
        <dbReference type="Proteomes" id="UP000184267"/>
    </source>
</evidence>
<organism evidence="3 4">
    <name type="scientific">Trametes pubescens</name>
    <name type="common">White-rot fungus</name>
    <dbReference type="NCBI Taxonomy" id="154538"/>
    <lineage>
        <taxon>Eukaryota</taxon>
        <taxon>Fungi</taxon>
        <taxon>Dikarya</taxon>
        <taxon>Basidiomycota</taxon>
        <taxon>Agaricomycotina</taxon>
        <taxon>Agaricomycetes</taxon>
        <taxon>Polyporales</taxon>
        <taxon>Polyporaceae</taxon>
        <taxon>Trametes</taxon>
    </lineage>
</organism>
<dbReference type="AlphaFoldDB" id="A0A1M2VQR4"/>
<dbReference type="SUPFAM" id="SSF49899">
    <property type="entry name" value="Concanavalin A-like lectins/glucanases"/>
    <property type="match status" value="1"/>
</dbReference>
<dbReference type="SMART" id="SM00449">
    <property type="entry name" value="SPRY"/>
    <property type="match status" value="1"/>
</dbReference>
<dbReference type="OMA" id="IGTACKP"/>
<evidence type="ECO:0000256" key="1">
    <source>
        <dbReference type="SAM" id="MobiDB-lite"/>
    </source>
</evidence>
<dbReference type="InterPro" id="IPR050618">
    <property type="entry name" value="Ubq-SigPath_Reg"/>
</dbReference>
<feature type="domain" description="SPRY" evidence="2">
    <location>
        <begin position="147"/>
        <end position="292"/>
    </location>
</feature>
<keyword evidence="4" id="KW-1185">Reference proteome</keyword>